<name>A0A379G5T7_9GAMM</name>
<gene>
    <name evidence="1" type="ORF">NCTC12026_02671</name>
</gene>
<sequence length="96" mass="10874">MIYEYLLINKDGSCESYESSQIVNDILKVRVGATKLSSNYSAANTGGVPNDRYYKVTTLNNEGMTYLIGISNDIEIDEKEIIPLLFTYNIRPIQEK</sequence>
<organism evidence="1 2">
    <name type="scientific">Providencia rustigianii</name>
    <dbReference type="NCBI Taxonomy" id="158850"/>
    <lineage>
        <taxon>Bacteria</taxon>
        <taxon>Pseudomonadati</taxon>
        <taxon>Pseudomonadota</taxon>
        <taxon>Gammaproteobacteria</taxon>
        <taxon>Enterobacterales</taxon>
        <taxon>Morganellaceae</taxon>
        <taxon>Providencia</taxon>
    </lineage>
</organism>
<evidence type="ECO:0000313" key="1">
    <source>
        <dbReference type="EMBL" id="SUC36251.1"/>
    </source>
</evidence>
<proteinExistence type="predicted"/>
<dbReference type="AlphaFoldDB" id="A0A379G5T7"/>
<dbReference type="Proteomes" id="UP000255129">
    <property type="component" value="Unassembled WGS sequence"/>
</dbReference>
<protein>
    <submittedName>
        <fullName evidence="1">Uncharacterized protein</fullName>
    </submittedName>
</protein>
<dbReference type="RefSeq" id="WP_115164566.1">
    <property type="nucleotide sequence ID" value="NZ_UGUA01000002.1"/>
</dbReference>
<evidence type="ECO:0000313" key="2">
    <source>
        <dbReference type="Proteomes" id="UP000255129"/>
    </source>
</evidence>
<accession>A0A379G5T7</accession>
<reference evidence="1 2" key="1">
    <citation type="submission" date="2018-06" db="EMBL/GenBank/DDBJ databases">
        <authorList>
            <consortium name="Pathogen Informatics"/>
            <person name="Doyle S."/>
        </authorList>
    </citation>
    <scope>NUCLEOTIDE SEQUENCE [LARGE SCALE GENOMIC DNA]</scope>
    <source>
        <strain evidence="1 2">NCTC12026</strain>
    </source>
</reference>
<dbReference type="EMBL" id="UGUA01000002">
    <property type="protein sequence ID" value="SUC36251.1"/>
    <property type="molecule type" value="Genomic_DNA"/>
</dbReference>